<evidence type="ECO:0000313" key="9">
    <source>
        <dbReference type="Proteomes" id="UP000256409"/>
    </source>
</evidence>
<reference evidence="9" key="3">
    <citation type="journal article" date="2018" name="Vet. Microbiol.">
        <title>Molecular epidemiology of methicillin-resistant staphylococci amongst veterinary personnel, personnel-owned pets, patients and the hospital environment of two companion animal veterinary hospitals.</title>
        <authorList>
            <person name="Worthing K.A."/>
            <person name="Brown J."/>
            <person name="Gerber L."/>
            <person name="Abraham S."/>
            <person name="Trott D."/>
            <person name="Norris J.M."/>
        </authorList>
    </citation>
    <scope>NUCLEOTIDE SEQUENCE [LARGE SCALE GENOMIC DNA]</scope>
    <source>
        <strain evidence="9">ST496-2</strain>
    </source>
</reference>
<protein>
    <submittedName>
        <fullName evidence="6">ABC transporter ATP-binding protein</fullName>
    </submittedName>
</protein>
<feature type="domain" description="ABC transporter" evidence="4">
    <location>
        <begin position="5"/>
        <end position="223"/>
    </location>
</feature>
<dbReference type="EMBL" id="QEIT01000007">
    <property type="protein sequence ID" value="PWZ77008.1"/>
    <property type="molecule type" value="Genomic_DNA"/>
</dbReference>
<keyword evidence="2" id="KW-0547">Nucleotide-binding</keyword>
<name>A0A161WCA2_STAPS</name>
<dbReference type="Proteomes" id="UP000600220">
    <property type="component" value="Unassembled WGS sequence"/>
</dbReference>
<keyword evidence="10" id="KW-1185">Reference proteome</keyword>
<accession>A0A161WCA2</accession>
<comment type="caution">
    <text evidence="6">The sequence shown here is derived from an EMBL/GenBank/DDBJ whole genome shotgun (WGS) entry which is preliminary data.</text>
</comment>
<evidence type="ECO:0000313" key="10">
    <source>
        <dbReference type="Proteomes" id="UP000600220"/>
    </source>
</evidence>
<dbReference type="InterPro" id="IPR027417">
    <property type="entry name" value="P-loop_NTPase"/>
</dbReference>
<dbReference type="GeneID" id="93824338"/>
<dbReference type="InterPro" id="IPR003593">
    <property type="entry name" value="AAA+_ATPase"/>
</dbReference>
<dbReference type="Pfam" id="PF00005">
    <property type="entry name" value="ABC_tran"/>
    <property type="match status" value="1"/>
</dbReference>
<reference evidence="6 8" key="1">
    <citation type="journal article" date="2018" name="Vet. Microbiol.">
        <title>Clonal diversity and geographic distribution of methicillin-resistant Staphylococcus pseudintermedius from Australian animals: Discovery of novel sequence types.</title>
        <authorList>
            <person name="Worthing K.A."/>
            <person name="Abraham S."/>
            <person name="Coombs G.W."/>
            <person name="Pang S."/>
            <person name="Saputra S."/>
            <person name="Jordan D."/>
            <person name="Trott D.J."/>
            <person name="Norris J.M."/>
        </authorList>
    </citation>
    <scope>NUCLEOTIDE SEQUENCE [LARGE SCALE GENOMIC DNA]</scope>
    <source>
        <strain evidence="6 8">ST525 1</strain>
    </source>
</reference>
<dbReference type="InterPro" id="IPR050763">
    <property type="entry name" value="ABC_transporter_ATP-binding"/>
</dbReference>
<evidence type="ECO:0000256" key="3">
    <source>
        <dbReference type="ARBA" id="ARBA00022840"/>
    </source>
</evidence>
<dbReference type="SUPFAM" id="SSF52540">
    <property type="entry name" value="P-loop containing nucleoside triphosphate hydrolases"/>
    <property type="match status" value="1"/>
</dbReference>
<dbReference type="Gene3D" id="3.40.50.300">
    <property type="entry name" value="P-loop containing nucleotide triphosphate hydrolases"/>
    <property type="match status" value="1"/>
</dbReference>
<dbReference type="RefSeq" id="WP_014614771.1">
    <property type="nucleotide sequence ID" value="NZ_AP019372.1"/>
</dbReference>
<proteinExistence type="predicted"/>
<keyword evidence="3 6" id="KW-0067">ATP-binding</keyword>
<evidence type="ECO:0000259" key="4">
    <source>
        <dbReference type="PROSITE" id="PS50893"/>
    </source>
</evidence>
<dbReference type="GO" id="GO:0005524">
    <property type="term" value="F:ATP binding"/>
    <property type="evidence" value="ECO:0007669"/>
    <property type="project" value="UniProtKB-KW"/>
</dbReference>
<evidence type="ECO:0000313" key="7">
    <source>
        <dbReference type="EMBL" id="REA82389.1"/>
    </source>
</evidence>
<dbReference type="OMA" id="KTTDITH"/>
<gene>
    <name evidence="6" type="ORF">DD902_01020</name>
    <name evidence="7" type="ORF">DV961_05190</name>
    <name evidence="5" type="ORF">EGV54_09185</name>
</gene>
<dbReference type="EMBL" id="QQPC01000029">
    <property type="protein sequence ID" value="REA82389.1"/>
    <property type="molecule type" value="Genomic_DNA"/>
</dbReference>
<dbReference type="CDD" id="cd03230">
    <property type="entry name" value="ABC_DR_subfamily_A"/>
    <property type="match status" value="1"/>
</dbReference>
<dbReference type="GO" id="GO:0016887">
    <property type="term" value="F:ATP hydrolysis activity"/>
    <property type="evidence" value="ECO:0007669"/>
    <property type="project" value="InterPro"/>
</dbReference>
<dbReference type="EMBL" id="AAXKXX010000014">
    <property type="protein sequence ID" value="EGQ4385264.1"/>
    <property type="molecule type" value="Genomic_DNA"/>
</dbReference>
<dbReference type="eggNOG" id="COG1131">
    <property type="taxonomic scope" value="Bacteria"/>
</dbReference>
<organism evidence="6 8">
    <name type="scientific">Staphylococcus pseudintermedius</name>
    <dbReference type="NCBI Taxonomy" id="283734"/>
    <lineage>
        <taxon>Bacteria</taxon>
        <taxon>Bacillati</taxon>
        <taxon>Bacillota</taxon>
        <taxon>Bacilli</taxon>
        <taxon>Bacillales</taxon>
        <taxon>Staphylococcaceae</taxon>
        <taxon>Staphylococcus</taxon>
        <taxon>Staphylococcus intermedius group</taxon>
    </lineage>
</organism>
<keyword evidence="1" id="KW-0813">Transport</keyword>
<dbReference type="OrthoDB" id="9804819at2"/>
<dbReference type="PANTHER" id="PTHR42711:SF17">
    <property type="entry name" value="ABC TRANSPORTER ATP-BINDING PROTEIN"/>
    <property type="match status" value="1"/>
</dbReference>
<dbReference type="PROSITE" id="PS50893">
    <property type="entry name" value="ABC_TRANSPORTER_2"/>
    <property type="match status" value="1"/>
</dbReference>
<evidence type="ECO:0000256" key="2">
    <source>
        <dbReference type="ARBA" id="ARBA00022741"/>
    </source>
</evidence>
<evidence type="ECO:0000313" key="5">
    <source>
        <dbReference type="EMBL" id="EGQ4385264.1"/>
    </source>
</evidence>
<dbReference type="Proteomes" id="UP000256409">
    <property type="component" value="Unassembled WGS sequence"/>
</dbReference>
<evidence type="ECO:0000256" key="1">
    <source>
        <dbReference type="ARBA" id="ARBA00022448"/>
    </source>
</evidence>
<dbReference type="InterPro" id="IPR003439">
    <property type="entry name" value="ABC_transporter-like_ATP-bd"/>
</dbReference>
<dbReference type="SMART" id="SM00382">
    <property type="entry name" value="AAA"/>
    <property type="match status" value="1"/>
</dbReference>
<evidence type="ECO:0000313" key="8">
    <source>
        <dbReference type="Proteomes" id="UP000246800"/>
    </source>
</evidence>
<dbReference type="AlphaFoldDB" id="A0A161WCA2"/>
<dbReference type="Proteomes" id="UP000246800">
    <property type="component" value="Unassembled WGS sequence"/>
</dbReference>
<evidence type="ECO:0000313" key="6">
    <source>
        <dbReference type="EMBL" id="PWZ77008.1"/>
    </source>
</evidence>
<sequence>MGNIFEINDVSKTFGKNKVLDAVDLSVNQGEIVGLLGLNGQGKSTLIKIVLGLLKQNSGKVIKNIDFKQQCGVVLQEVAMPEKMKVKEWLELLKSYSEHQQDTDDILKEVDLVKEKNQYCTRLSGGQKRRLQYAAALVNCPQFLVLDEPTTGMDVASKELFWEHVRSKVEEEKMSVLLISHDLEEIAAFATRIVILHKGKIVLNEQVEVLFNTFDHKGDKLKKIFKEKVLYEKG</sequence>
<reference evidence="5 10" key="4">
    <citation type="submission" date="2018-11" db="EMBL/GenBank/DDBJ databases">
        <authorList>
            <consortium name="Veterinary Laboratory Investigation and Response Network"/>
        </authorList>
    </citation>
    <scope>NUCLEOTIDE SEQUENCE [LARGE SCALE GENOMIC DNA]</scope>
    <source>
        <strain evidence="5 10">SPSE-18-VL-LA-PA-Ryan-0021</strain>
    </source>
</reference>
<reference evidence="7" key="2">
    <citation type="journal article" date="2018" name="Vet. Microbiol.">
        <title>Methicillin-resistant staphylococci amongst veterinary personnel, personnel-owned pets, patients and the hospital environment of two small animal veterinary hospitals.</title>
        <authorList>
            <person name="Worthing K.A."/>
            <person name="Brown J."/>
            <person name="Gerber L."/>
            <person name="Abraham S."/>
            <person name="Trott D."/>
            <person name="Norris J.M."/>
        </authorList>
    </citation>
    <scope>NUCLEOTIDE SEQUENCE</scope>
    <source>
        <strain evidence="7">ST496-2</strain>
    </source>
</reference>
<dbReference type="PANTHER" id="PTHR42711">
    <property type="entry name" value="ABC TRANSPORTER ATP-BINDING PROTEIN"/>
    <property type="match status" value="1"/>
</dbReference>